<keyword evidence="4" id="KW-1185">Reference proteome</keyword>
<dbReference type="PANTHER" id="PTHR44229:SF4">
    <property type="entry name" value="15-HYDROXYPROSTAGLANDIN DEHYDROGENASE [NAD(+)]"/>
    <property type="match status" value="1"/>
</dbReference>
<dbReference type="GO" id="GO:0016616">
    <property type="term" value="F:oxidoreductase activity, acting on the CH-OH group of donors, NAD or NADP as acceptor"/>
    <property type="evidence" value="ECO:0007669"/>
    <property type="project" value="TreeGrafter"/>
</dbReference>
<gene>
    <name evidence="3" type="ORF">B0A50_07123</name>
</gene>
<dbReference type="SUPFAM" id="SSF51735">
    <property type="entry name" value="NAD(P)-binding Rossmann-fold domains"/>
    <property type="match status" value="1"/>
</dbReference>
<comment type="caution">
    <text evidence="3">The sequence shown here is derived from an EMBL/GenBank/DDBJ whole genome shotgun (WGS) entry which is preliminary data.</text>
</comment>
<dbReference type="PRINTS" id="PR00081">
    <property type="entry name" value="GDHRDH"/>
</dbReference>
<dbReference type="Proteomes" id="UP000308549">
    <property type="component" value="Unassembled WGS sequence"/>
</dbReference>
<dbReference type="OrthoDB" id="5371740at2759"/>
<protein>
    <submittedName>
        <fullName evidence="3">Uncharacterized protein</fullName>
    </submittedName>
</protein>
<evidence type="ECO:0000256" key="1">
    <source>
        <dbReference type="ARBA" id="ARBA00006484"/>
    </source>
</evidence>
<proteinExistence type="inferred from homology"/>
<name>A0A4U0TP85_9PEZI</name>
<accession>A0A4U0TP85</accession>
<evidence type="ECO:0000313" key="3">
    <source>
        <dbReference type="EMBL" id="TKA23545.1"/>
    </source>
</evidence>
<dbReference type="Pfam" id="PF00106">
    <property type="entry name" value="adh_short"/>
    <property type="match status" value="1"/>
</dbReference>
<dbReference type="EMBL" id="NAJL01000054">
    <property type="protein sequence ID" value="TKA23545.1"/>
    <property type="molecule type" value="Genomic_DNA"/>
</dbReference>
<dbReference type="InterPro" id="IPR002347">
    <property type="entry name" value="SDR_fam"/>
</dbReference>
<dbReference type="PANTHER" id="PTHR44229">
    <property type="entry name" value="15-HYDROXYPROSTAGLANDIN DEHYDROGENASE [NAD(+)]"/>
    <property type="match status" value="1"/>
</dbReference>
<dbReference type="InterPro" id="IPR036291">
    <property type="entry name" value="NAD(P)-bd_dom_sf"/>
</dbReference>
<comment type="similarity">
    <text evidence="1">Belongs to the short-chain dehydrogenases/reductases (SDR) family.</text>
</comment>
<dbReference type="AlphaFoldDB" id="A0A4U0TP85"/>
<keyword evidence="2" id="KW-0560">Oxidoreductase</keyword>
<organism evidence="3 4">
    <name type="scientific">Salinomyces thailandicus</name>
    <dbReference type="NCBI Taxonomy" id="706561"/>
    <lineage>
        <taxon>Eukaryota</taxon>
        <taxon>Fungi</taxon>
        <taxon>Dikarya</taxon>
        <taxon>Ascomycota</taxon>
        <taxon>Pezizomycotina</taxon>
        <taxon>Dothideomycetes</taxon>
        <taxon>Dothideomycetidae</taxon>
        <taxon>Mycosphaerellales</taxon>
        <taxon>Teratosphaeriaceae</taxon>
        <taxon>Salinomyces</taxon>
    </lineage>
</organism>
<dbReference type="Gene3D" id="3.40.50.720">
    <property type="entry name" value="NAD(P)-binding Rossmann-like Domain"/>
    <property type="match status" value="1"/>
</dbReference>
<sequence>MSPPVAIVTGGSSGIGLAVTEHLINAGYHTAIFDVDEKRGKAEAQQLDAGLGRCVFHRVDVTNYDQQAKAFKDTFEWGGNRLDVFFANAGIADTDSIYRELAPLDEGTGLPQPLNLQVFDIDVNAVIQGIHLARHFFARNSTPGGKIVITSSCLGVYSNHSVPLYSTAKHALIGLIRSSAPVYAGMGITINGLLPVLVDTNIWPEHAQHMVDPARLTPKTTVCKAFAMFLANDTMTGQTVELALDQLIFRKQEAYSNENAQWMCDSHELFETAVGPLLPNPVGQNYVKLE</sequence>
<evidence type="ECO:0000256" key="2">
    <source>
        <dbReference type="ARBA" id="ARBA00023002"/>
    </source>
</evidence>
<evidence type="ECO:0000313" key="4">
    <source>
        <dbReference type="Proteomes" id="UP000308549"/>
    </source>
</evidence>
<reference evidence="3 4" key="1">
    <citation type="submission" date="2017-03" db="EMBL/GenBank/DDBJ databases">
        <title>Genomes of endolithic fungi from Antarctica.</title>
        <authorList>
            <person name="Coleine C."/>
            <person name="Masonjones S."/>
            <person name="Stajich J.E."/>
        </authorList>
    </citation>
    <scope>NUCLEOTIDE SEQUENCE [LARGE SCALE GENOMIC DNA]</scope>
    <source>
        <strain evidence="3 4">CCFEE 6315</strain>
    </source>
</reference>
<dbReference type="GO" id="GO:0005737">
    <property type="term" value="C:cytoplasm"/>
    <property type="evidence" value="ECO:0007669"/>
    <property type="project" value="TreeGrafter"/>
</dbReference>